<evidence type="ECO:0000313" key="3">
    <source>
        <dbReference type="Proteomes" id="UP001143307"/>
    </source>
</evidence>
<dbReference type="EC" id="4.2.1.17" evidence="2"/>
<evidence type="ECO:0000313" key="2">
    <source>
        <dbReference type="EMBL" id="MCX2972640.1"/>
    </source>
</evidence>
<keyword evidence="3" id="KW-1185">Reference proteome</keyword>
<proteinExistence type="inferred from homology"/>
<dbReference type="PANTHER" id="PTHR43802:SF1">
    <property type="entry name" value="IP11341P-RELATED"/>
    <property type="match status" value="1"/>
</dbReference>
<dbReference type="Proteomes" id="UP001143307">
    <property type="component" value="Unassembled WGS sequence"/>
</dbReference>
<gene>
    <name evidence="2" type="ORF">EYC87_03440</name>
</gene>
<organism evidence="2 3">
    <name type="scientific">Candidatus Seongchinamella marina</name>
    <dbReference type="NCBI Taxonomy" id="2518990"/>
    <lineage>
        <taxon>Bacteria</taxon>
        <taxon>Pseudomonadati</taxon>
        <taxon>Pseudomonadota</taxon>
        <taxon>Gammaproteobacteria</taxon>
        <taxon>Cellvibrionales</taxon>
        <taxon>Halieaceae</taxon>
        <taxon>Seongchinamella</taxon>
    </lineage>
</organism>
<dbReference type="PANTHER" id="PTHR43802">
    <property type="entry name" value="ENOYL-COA HYDRATASE"/>
    <property type="match status" value="1"/>
</dbReference>
<sequence>MNKVLLEKHHGYAIVTLNRPTEMNALSRELREDFVTALAQCCADEAVRVLILTGAGRAFCAGFDLKELSESAGDASQEADNAIARAMEQFKGPIIGAINGHAITGGFEMALACDVLIGSDKARFADTHARVGILPGWGLSQRLSRLIGLSRAKEIHFTGAPVFAQQAYDWGLLNHVVSEDELLPLAISMAEDMVACVPHTLLAYKPLIDDGFSMSLAEALPWEEELAIESAQKTMAEMIAMRKDSVLAKGRSETDE</sequence>
<dbReference type="InterPro" id="IPR001753">
    <property type="entry name" value="Enoyl-CoA_hydra/iso"/>
</dbReference>
<dbReference type="Pfam" id="PF00378">
    <property type="entry name" value="ECH_1"/>
    <property type="match status" value="1"/>
</dbReference>
<dbReference type="SUPFAM" id="SSF52096">
    <property type="entry name" value="ClpP/crotonase"/>
    <property type="match status" value="1"/>
</dbReference>
<dbReference type="GO" id="GO:0004300">
    <property type="term" value="F:enoyl-CoA hydratase activity"/>
    <property type="evidence" value="ECO:0007669"/>
    <property type="project" value="UniProtKB-EC"/>
</dbReference>
<dbReference type="NCBIfam" id="NF004840">
    <property type="entry name" value="PRK06190.1"/>
    <property type="match status" value="1"/>
</dbReference>
<protein>
    <submittedName>
        <fullName evidence="2">Enoyl-CoA hydratase</fullName>
        <ecNumber evidence="2">4.2.1.17</ecNumber>
    </submittedName>
</protein>
<dbReference type="CDD" id="cd06558">
    <property type="entry name" value="crotonase-like"/>
    <property type="match status" value="1"/>
</dbReference>
<dbReference type="RefSeq" id="WP_279251629.1">
    <property type="nucleotide sequence ID" value="NZ_SHNP01000001.1"/>
</dbReference>
<dbReference type="Gene3D" id="3.90.226.10">
    <property type="entry name" value="2-enoyl-CoA Hydratase, Chain A, domain 1"/>
    <property type="match status" value="1"/>
</dbReference>
<evidence type="ECO:0000256" key="1">
    <source>
        <dbReference type="ARBA" id="ARBA00005254"/>
    </source>
</evidence>
<comment type="similarity">
    <text evidence="1">Belongs to the enoyl-CoA hydratase/isomerase family.</text>
</comment>
<keyword evidence="2" id="KW-0456">Lyase</keyword>
<accession>A0ABT3SRN1</accession>
<comment type="caution">
    <text evidence="2">The sequence shown here is derived from an EMBL/GenBank/DDBJ whole genome shotgun (WGS) entry which is preliminary data.</text>
</comment>
<dbReference type="InterPro" id="IPR029045">
    <property type="entry name" value="ClpP/crotonase-like_dom_sf"/>
</dbReference>
<name>A0ABT3SRN1_9GAMM</name>
<reference evidence="2" key="1">
    <citation type="submission" date="2019-02" db="EMBL/GenBank/DDBJ databases">
        <authorList>
            <person name="Li S.-H."/>
        </authorList>
    </citation>
    <scope>NUCLEOTIDE SEQUENCE</scope>
    <source>
        <strain evidence="2">IMCC8485</strain>
    </source>
</reference>
<dbReference type="EMBL" id="SHNP01000001">
    <property type="protein sequence ID" value="MCX2972640.1"/>
    <property type="molecule type" value="Genomic_DNA"/>
</dbReference>